<dbReference type="Gene3D" id="2.60.40.10">
    <property type="entry name" value="Immunoglobulins"/>
    <property type="match status" value="1"/>
</dbReference>
<feature type="region of interest" description="Disordered" evidence="1">
    <location>
        <begin position="285"/>
        <end position="451"/>
    </location>
</feature>
<reference evidence="2 3" key="1">
    <citation type="submission" date="2016-10" db="EMBL/GenBank/DDBJ databases">
        <title>Proteomics and genomics reveal pathogen-plant mechanisms compatible with a hemibiotrophic lifestyle of Diplodia corticola.</title>
        <authorList>
            <person name="Fernandes I."/>
            <person name="De Jonge R."/>
            <person name="Van De Peer Y."/>
            <person name="Devreese B."/>
            <person name="Alves A."/>
            <person name="Esteves A.C."/>
        </authorList>
    </citation>
    <scope>NUCLEOTIDE SEQUENCE [LARGE SCALE GENOMIC DNA]</scope>
    <source>
        <strain evidence="2 3">CBS 112549</strain>
    </source>
</reference>
<dbReference type="AlphaFoldDB" id="A0A1J9R6A5"/>
<proteinExistence type="predicted"/>
<evidence type="ECO:0000313" key="2">
    <source>
        <dbReference type="EMBL" id="OJD36081.1"/>
    </source>
</evidence>
<name>A0A1J9R6A5_9PEZI</name>
<feature type="region of interest" description="Disordered" evidence="1">
    <location>
        <begin position="152"/>
        <end position="273"/>
    </location>
</feature>
<feature type="compositionally biased region" description="Low complexity" evidence="1">
    <location>
        <begin position="491"/>
        <end position="505"/>
    </location>
</feature>
<dbReference type="RefSeq" id="XP_020132341.1">
    <property type="nucleotide sequence ID" value="XM_020270878.1"/>
</dbReference>
<dbReference type="CDD" id="cd02859">
    <property type="entry name" value="E_set_AMPKbeta_like_N"/>
    <property type="match status" value="1"/>
</dbReference>
<sequence>MPLRKHTPKRRAPYLDLKPMVSEADLNATNRPPQTIKHPASKGSFRLHRPSRYLPSWSSSLEAMDLSRPKMPVTITFSVPGTRPPVFVASSLTSPPWAPIEMDIKDERTTAGDLVFEKTFDAIEPGEYQYKFRLGPGDWWVCDESAPIVCDDSGNRNNLLRITEPRSPALDRSEPSPTRSTSSAPEVATENATSRDQAEDGEAGKSRPDPAPAPLPFTVVDKAPDAEQPVYGGKRSSSLGEDASKRTADAEPDGEFEPLETNSSLAKSETQDALSVPAVVVEKVDDAPAHGDDLGAGATRGQHDAHAKRAADAEPDEVVVTGDVDEPKELSRLRLVPESEGPGETQAVEDQPSPLLPHEELEPLSDEAPLLPHERSTSVSNAGSEDDQDAVASADFAPVEFDGDVPLFRHESISVADSPPRSPSQTRPKSHTSLQDMMDEEDINDPSIEPFPTRRETIYEHLQTLAAHHRMEVDITLPEDAETSPHRKTSRSSSSELLPPASPLDSIKEAEEIEEEDADKLPSPMAPESVVERPIPAVPTPPLTPKDDDNTKRHDRADSLVTVTGEESSRDGKSQANDTNGTEELAAQTNAEPAVASAEVERPSTSHSAKVTPNQKHSSFLIKFWNNLFGSWLGPVVRWFSRVCGGQGRATVLVLAIGTAIIAYSFQSTLLGTEVSSVADQ</sequence>
<organism evidence="2 3">
    <name type="scientific">Diplodia corticola</name>
    <dbReference type="NCBI Taxonomy" id="236234"/>
    <lineage>
        <taxon>Eukaryota</taxon>
        <taxon>Fungi</taxon>
        <taxon>Dikarya</taxon>
        <taxon>Ascomycota</taxon>
        <taxon>Pezizomycotina</taxon>
        <taxon>Dothideomycetes</taxon>
        <taxon>Dothideomycetes incertae sedis</taxon>
        <taxon>Botryosphaeriales</taxon>
        <taxon>Botryosphaeriaceae</taxon>
        <taxon>Diplodia</taxon>
    </lineage>
</organism>
<dbReference type="Proteomes" id="UP000183809">
    <property type="component" value="Unassembled WGS sequence"/>
</dbReference>
<gene>
    <name evidence="2" type="ORF">BKCO1_13000154</name>
</gene>
<feature type="compositionally biased region" description="Basic and acidic residues" evidence="1">
    <location>
        <begin position="301"/>
        <end position="312"/>
    </location>
</feature>
<dbReference type="InterPro" id="IPR014756">
    <property type="entry name" value="Ig_E-set"/>
</dbReference>
<feature type="compositionally biased region" description="Basic and acidic residues" evidence="1">
    <location>
        <begin position="196"/>
        <end position="208"/>
    </location>
</feature>
<dbReference type="InterPro" id="IPR013783">
    <property type="entry name" value="Ig-like_fold"/>
</dbReference>
<evidence type="ECO:0000313" key="3">
    <source>
        <dbReference type="Proteomes" id="UP000183809"/>
    </source>
</evidence>
<feature type="compositionally biased region" description="Basic and acidic residues" evidence="1">
    <location>
        <begin position="325"/>
        <end position="337"/>
    </location>
</feature>
<dbReference type="EMBL" id="MNUE01000013">
    <property type="protein sequence ID" value="OJD36081.1"/>
    <property type="molecule type" value="Genomic_DNA"/>
</dbReference>
<dbReference type="STRING" id="236234.A0A1J9R6A5"/>
<dbReference type="SUPFAM" id="SSF81296">
    <property type="entry name" value="E set domains"/>
    <property type="match status" value="1"/>
</dbReference>
<feature type="compositionally biased region" description="Polar residues" evidence="1">
    <location>
        <begin position="260"/>
        <end position="273"/>
    </location>
</feature>
<feature type="compositionally biased region" description="Polar residues" evidence="1">
    <location>
        <begin position="574"/>
        <end position="591"/>
    </location>
</feature>
<protein>
    <submittedName>
        <fullName evidence="2">Pt repeat family protein</fullName>
    </submittedName>
</protein>
<comment type="caution">
    <text evidence="2">The sequence shown here is derived from an EMBL/GenBank/DDBJ whole genome shotgun (WGS) entry which is preliminary data.</text>
</comment>
<feature type="compositionally biased region" description="Polar residues" evidence="1">
    <location>
        <begin position="423"/>
        <end position="435"/>
    </location>
</feature>
<keyword evidence="3" id="KW-1185">Reference proteome</keyword>
<dbReference type="OrthoDB" id="5350410at2759"/>
<accession>A0A1J9R6A5</accession>
<dbReference type="GeneID" id="31011137"/>
<feature type="compositionally biased region" description="Basic and acidic residues" evidence="1">
    <location>
        <begin position="545"/>
        <end position="558"/>
    </location>
</feature>
<evidence type="ECO:0000256" key="1">
    <source>
        <dbReference type="SAM" id="MobiDB-lite"/>
    </source>
</evidence>
<feature type="region of interest" description="Disordered" evidence="1">
    <location>
        <begin position="470"/>
        <end position="598"/>
    </location>
</feature>
<feature type="compositionally biased region" description="Low complexity" evidence="1">
    <location>
        <begin position="175"/>
        <end position="186"/>
    </location>
</feature>